<evidence type="ECO:0000313" key="3">
    <source>
        <dbReference type="Proteomes" id="UP000051952"/>
    </source>
</evidence>
<reference evidence="3" key="1">
    <citation type="submission" date="2015-09" db="EMBL/GenBank/DDBJ databases">
        <authorList>
            <consortium name="Pathogen Informatics"/>
        </authorList>
    </citation>
    <scope>NUCLEOTIDE SEQUENCE [LARGE SCALE GENOMIC DNA]</scope>
    <source>
        <strain evidence="3">Lake Konstanz</strain>
    </source>
</reference>
<evidence type="ECO:0000256" key="1">
    <source>
        <dbReference type="SAM" id="MobiDB-lite"/>
    </source>
</evidence>
<name>A0A0S4IJV1_BODSA</name>
<dbReference type="VEuPathDB" id="TriTrypDB:BSAL_48995"/>
<dbReference type="AlphaFoldDB" id="A0A0S4IJV1"/>
<dbReference type="InterPro" id="IPR029063">
    <property type="entry name" value="SAM-dependent_MTases_sf"/>
</dbReference>
<dbReference type="SUPFAM" id="SSF53335">
    <property type="entry name" value="S-adenosyl-L-methionine-dependent methyltransferases"/>
    <property type="match status" value="1"/>
</dbReference>
<sequence>MVANIFAFGFRAGRDGQKRRNRVFLNKFSEFFFNQLDKGMTSPFVFVATTGLIVAASWKLADRYFKPTRELVNNRVVGSRVPLSDTHNSFWGLRRSVPVAQHAETMGESLDSDLKRPSLVHSEHSETAQDSDWIVLELSEFDPQLKDDIYYRSLHALNMRKVDPATLKLTDAEQRELDHKIELSKASGRAPVTENDRFMNPHIHGMVKCKGVSSDNNCIPYAGSLTEEVSRKLMLALGPAHLLRDPVKTLLPRRFSLVKEAPVKTLICGLKSGDLARWLSAAFPNYEVDVVESDGAIVKLARRFLGFREHSTLNLYIADPVEYARKLASREINKLYDLVVIDCVDGSNQRQPPPTQSTFQDSADRGKLNFGTVTGVEEFRDIIHTQQSYYGNRRVAFDLAREINQQNFRVLEPNKEYSIEHYLPIAHPLVMERRAAAAGGGGKKKKDGDASWWPSWLGGSGGEADKKK</sequence>
<dbReference type="EMBL" id="CYKH01000001">
    <property type="protein sequence ID" value="CUE55578.1"/>
    <property type="molecule type" value="Genomic_DNA"/>
</dbReference>
<accession>A0A0S4IJV1</accession>
<keyword evidence="3" id="KW-1185">Reference proteome</keyword>
<gene>
    <name evidence="2" type="ORF">BSAL_48995</name>
</gene>
<feature type="region of interest" description="Disordered" evidence="1">
    <location>
        <begin position="435"/>
        <end position="468"/>
    </location>
</feature>
<dbReference type="Gene3D" id="3.40.50.150">
    <property type="entry name" value="Vaccinia Virus protein VP39"/>
    <property type="match status" value="1"/>
</dbReference>
<protein>
    <submittedName>
        <fullName evidence="2">Uncharacterized protein</fullName>
    </submittedName>
</protein>
<evidence type="ECO:0000313" key="2">
    <source>
        <dbReference type="EMBL" id="CUE55578.1"/>
    </source>
</evidence>
<proteinExistence type="predicted"/>
<dbReference type="OMA" id="PYAGHLE"/>
<dbReference type="Proteomes" id="UP000051952">
    <property type="component" value="Unassembled WGS sequence"/>
</dbReference>
<organism evidence="2 3">
    <name type="scientific">Bodo saltans</name>
    <name type="common">Flagellated protozoan</name>
    <dbReference type="NCBI Taxonomy" id="75058"/>
    <lineage>
        <taxon>Eukaryota</taxon>
        <taxon>Discoba</taxon>
        <taxon>Euglenozoa</taxon>
        <taxon>Kinetoplastea</taxon>
        <taxon>Metakinetoplastina</taxon>
        <taxon>Eubodonida</taxon>
        <taxon>Bodonidae</taxon>
        <taxon>Bodo</taxon>
    </lineage>
</organism>
<dbReference type="OrthoDB" id="2016285at2759"/>